<accession>A0A3D6BUR8</accession>
<proteinExistence type="predicted"/>
<dbReference type="Gene3D" id="3.90.550.10">
    <property type="entry name" value="Spore Coat Polysaccharide Biosynthesis Protein SpsA, Chain A"/>
    <property type="match status" value="1"/>
</dbReference>
<dbReference type="InterPro" id="IPR029044">
    <property type="entry name" value="Nucleotide-diphossugar_trans"/>
</dbReference>
<dbReference type="PANTHER" id="PTHR22916">
    <property type="entry name" value="GLYCOSYLTRANSFERASE"/>
    <property type="match status" value="1"/>
</dbReference>
<dbReference type="GO" id="GO:0016758">
    <property type="term" value="F:hexosyltransferase activity"/>
    <property type="evidence" value="ECO:0007669"/>
    <property type="project" value="UniProtKB-ARBA"/>
</dbReference>
<evidence type="ECO:0000313" key="3">
    <source>
        <dbReference type="Proteomes" id="UP000263268"/>
    </source>
</evidence>
<protein>
    <recommendedName>
        <fullName evidence="1">Glycosyltransferase 2-like domain-containing protein</fullName>
    </recommendedName>
</protein>
<dbReference type="SUPFAM" id="SSF53448">
    <property type="entry name" value="Nucleotide-diphospho-sugar transferases"/>
    <property type="match status" value="1"/>
</dbReference>
<name>A0A3D6BUR8_9FLAO</name>
<comment type="caution">
    <text evidence="2">The sequence shown here is derived from an EMBL/GenBank/DDBJ whole genome shotgun (WGS) entry which is preliminary data.</text>
</comment>
<dbReference type="InterPro" id="IPR001173">
    <property type="entry name" value="Glyco_trans_2-like"/>
</dbReference>
<dbReference type="EMBL" id="DPRK01000255">
    <property type="protein sequence ID" value="HCY82983.1"/>
    <property type="molecule type" value="Genomic_DNA"/>
</dbReference>
<feature type="domain" description="Glycosyltransferase 2-like" evidence="1">
    <location>
        <begin position="4"/>
        <end position="155"/>
    </location>
</feature>
<sequence>MSLSIITPHYNDLTGLEKIYSCLQNQSHTTWEWIIVDDFSNKAVLEILNKWHLKLVDVRVRLFCNNKKTNASVCRNIGIDQASYNQLVFLDADDLILENFVANRLLDVEEFTVFKNYKIISKNNEIIFSKAFKSKPLDSFLKANFLWQTTCVLWDRTFLMKIGKFDPNLQRLQDVELFIRALIEGKNYKIIDNEVDFLYRAMPIRLKQDIVKRSCESVNYLI</sequence>
<reference evidence="2 3" key="1">
    <citation type="journal article" date="2018" name="Nat. Biotechnol.">
        <title>A standardized bacterial taxonomy based on genome phylogeny substantially revises the tree of life.</title>
        <authorList>
            <person name="Parks D.H."/>
            <person name="Chuvochina M."/>
            <person name="Waite D.W."/>
            <person name="Rinke C."/>
            <person name="Skarshewski A."/>
            <person name="Chaumeil P.A."/>
            <person name="Hugenholtz P."/>
        </authorList>
    </citation>
    <scope>NUCLEOTIDE SEQUENCE [LARGE SCALE GENOMIC DNA]</scope>
    <source>
        <strain evidence="2">UBA10227</strain>
    </source>
</reference>
<dbReference type="Pfam" id="PF00535">
    <property type="entry name" value="Glycos_transf_2"/>
    <property type="match status" value="1"/>
</dbReference>
<organism evidence="2 3">
    <name type="scientific">Xanthomarina gelatinilytica</name>
    <dbReference type="NCBI Taxonomy" id="1137281"/>
    <lineage>
        <taxon>Bacteria</taxon>
        <taxon>Pseudomonadati</taxon>
        <taxon>Bacteroidota</taxon>
        <taxon>Flavobacteriia</taxon>
        <taxon>Flavobacteriales</taxon>
        <taxon>Flavobacteriaceae</taxon>
        <taxon>Xanthomarina</taxon>
    </lineage>
</organism>
<dbReference type="CDD" id="cd00761">
    <property type="entry name" value="Glyco_tranf_GTA_type"/>
    <property type="match status" value="1"/>
</dbReference>
<feature type="non-terminal residue" evidence="2">
    <location>
        <position position="222"/>
    </location>
</feature>
<dbReference type="Proteomes" id="UP000263268">
    <property type="component" value="Unassembled WGS sequence"/>
</dbReference>
<evidence type="ECO:0000259" key="1">
    <source>
        <dbReference type="Pfam" id="PF00535"/>
    </source>
</evidence>
<gene>
    <name evidence="2" type="ORF">DHV22_15995</name>
</gene>
<evidence type="ECO:0000313" key="2">
    <source>
        <dbReference type="EMBL" id="HCY82983.1"/>
    </source>
</evidence>
<dbReference type="AlphaFoldDB" id="A0A3D6BUR8"/>